<reference evidence="2 3" key="1">
    <citation type="journal article" date="2019" name="Int. J. Syst. Evol. Microbiol.">
        <title>The Global Catalogue of Microorganisms (GCM) 10K type strain sequencing project: providing services to taxonomists for standard genome sequencing and annotation.</title>
        <authorList>
            <consortium name="The Broad Institute Genomics Platform"/>
            <consortium name="The Broad Institute Genome Sequencing Center for Infectious Disease"/>
            <person name="Wu L."/>
            <person name="Ma J."/>
        </authorList>
    </citation>
    <scope>NUCLEOTIDE SEQUENCE [LARGE SCALE GENOMIC DNA]</scope>
    <source>
        <strain evidence="2 3">CGMCC 1.12125</strain>
    </source>
</reference>
<protein>
    <submittedName>
        <fullName evidence="2">Uncharacterized protein</fullName>
    </submittedName>
</protein>
<evidence type="ECO:0000256" key="1">
    <source>
        <dbReference type="SAM" id="Phobius"/>
    </source>
</evidence>
<evidence type="ECO:0000313" key="2">
    <source>
        <dbReference type="EMBL" id="MFD1588537.1"/>
    </source>
</evidence>
<keyword evidence="3" id="KW-1185">Reference proteome</keyword>
<dbReference type="RefSeq" id="WP_247382051.1">
    <property type="nucleotide sequence ID" value="NZ_JALLGV010000013.1"/>
</dbReference>
<dbReference type="AlphaFoldDB" id="A0ABD6CH40"/>
<sequence>MSGSDALEYAEKMLKEQHAFQYLIPGAAYQFVSFTQEENLVFRISYNDFLGFMVPSFPYWFLASLCTTIVGLRFARNIWKDLENPDSFLGRSLRYHNHVFRGIGGLLTLHALWTFYSNVSNFTGHEISVSMATTALLWHAVVLLVSRGFGEYIWFISVSKFSQLYARLLV</sequence>
<feature type="transmembrane region" description="Helical" evidence="1">
    <location>
        <begin position="136"/>
        <end position="158"/>
    </location>
</feature>
<proteinExistence type="predicted"/>
<organism evidence="2 3">
    <name type="scientific">Halorientalis brevis</name>
    <dbReference type="NCBI Taxonomy" id="1126241"/>
    <lineage>
        <taxon>Archaea</taxon>
        <taxon>Methanobacteriati</taxon>
        <taxon>Methanobacteriota</taxon>
        <taxon>Stenosarchaea group</taxon>
        <taxon>Halobacteria</taxon>
        <taxon>Halobacteriales</taxon>
        <taxon>Haloarculaceae</taxon>
        <taxon>Halorientalis</taxon>
    </lineage>
</organism>
<dbReference type="Proteomes" id="UP001597119">
    <property type="component" value="Unassembled WGS sequence"/>
</dbReference>
<feature type="transmembrane region" description="Helical" evidence="1">
    <location>
        <begin position="57"/>
        <end position="79"/>
    </location>
</feature>
<dbReference type="EMBL" id="JBHUDJ010000013">
    <property type="protein sequence ID" value="MFD1588537.1"/>
    <property type="molecule type" value="Genomic_DNA"/>
</dbReference>
<keyword evidence="1" id="KW-0812">Transmembrane</keyword>
<keyword evidence="1" id="KW-0472">Membrane</keyword>
<evidence type="ECO:0000313" key="3">
    <source>
        <dbReference type="Proteomes" id="UP001597119"/>
    </source>
</evidence>
<comment type="caution">
    <text evidence="2">The sequence shown here is derived from an EMBL/GenBank/DDBJ whole genome shotgun (WGS) entry which is preliminary data.</text>
</comment>
<name>A0ABD6CH40_9EURY</name>
<keyword evidence="1" id="KW-1133">Transmembrane helix</keyword>
<accession>A0ABD6CH40</accession>
<feature type="transmembrane region" description="Helical" evidence="1">
    <location>
        <begin position="99"/>
        <end position="116"/>
    </location>
</feature>
<gene>
    <name evidence="2" type="ORF">ACFR9U_16285</name>
</gene>